<dbReference type="Pfam" id="PF07886">
    <property type="entry name" value="BA14K"/>
    <property type="match status" value="1"/>
</dbReference>
<dbReference type="InterPro" id="IPR012413">
    <property type="entry name" value="BA14K"/>
</dbReference>
<sequence length="77" mass="8559">MKSVFTDLPRIDVGTLGSAQIFGNSVVTPDQVSDATGTYYADAHASWCMERYRSYRIEDNTYQPFSGKRKECLGPAS</sequence>
<dbReference type="OrthoDB" id="8117189at2"/>
<comment type="subcellular location">
    <subcellularLocation>
        <location evidence="1">Membrane</location>
        <topology evidence="1">Single-pass membrane protein</topology>
    </subcellularLocation>
</comment>
<proteinExistence type="inferred from homology"/>
<evidence type="ECO:0000256" key="4">
    <source>
        <dbReference type="ARBA" id="ARBA00022475"/>
    </source>
</evidence>
<comment type="caution">
    <text evidence="7">The sequence shown here is derived from an EMBL/GenBank/DDBJ whole genome shotgun (WGS) entry which is preliminary data.</text>
</comment>
<organism evidence="7 8">
    <name type="scientific">Metarhizobium album</name>
    <dbReference type="NCBI Taxonomy" id="2182425"/>
    <lineage>
        <taxon>Bacteria</taxon>
        <taxon>Pseudomonadati</taxon>
        <taxon>Pseudomonadota</taxon>
        <taxon>Alphaproteobacteria</taxon>
        <taxon>Hyphomicrobiales</taxon>
        <taxon>Rhizobiaceae</taxon>
        <taxon>Metarhizobium</taxon>
    </lineage>
</organism>
<dbReference type="GO" id="GO:0016020">
    <property type="term" value="C:membrane"/>
    <property type="evidence" value="ECO:0007669"/>
    <property type="project" value="UniProtKB-SubCell"/>
</dbReference>
<evidence type="ECO:0000256" key="6">
    <source>
        <dbReference type="ARBA" id="ARBA00025321"/>
    </source>
</evidence>
<keyword evidence="5" id="KW-0430">Lectin</keyword>
<name>A0A2U2DL02_9HYPH</name>
<evidence type="ECO:0000256" key="2">
    <source>
        <dbReference type="ARBA" id="ARBA00010270"/>
    </source>
</evidence>
<comment type="similarity">
    <text evidence="2">Belongs to the BA14k family.</text>
</comment>
<gene>
    <name evidence="7" type="ORF">DEM27_21900</name>
</gene>
<protein>
    <recommendedName>
        <fullName evidence="3">Lectin-like protein BA14k</fullName>
    </recommendedName>
</protein>
<dbReference type="Proteomes" id="UP000245252">
    <property type="component" value="Unassembled WGS sequence"/>
</dbReference>
<evidence type="ECO:0000256" key="3">
    <source>
        <dbReference type="ARBA" id="ARBA00020552"/>
    </source>
</evidence>
<evidence type="ECO:0000313" key="7">
    <source>
        <dbReference type="EMBL" id="PWE53989.1"/>
    </source>
</evidence>
<evidence type="ECO:0000256" key="1">
    <source>
        <dbReference type="ARBA" id="ARBA00004167"/>
    </source>
</evidence>
<keyword evidence="4" id="KW-0472">Membrane</keyword>
<dbReference type="AlphaFoldDB" id="A0A2U2DL02"/>
<accession>A0A2U2DL02</accession>
<evidence type="ECO:0000313" key="8">
    <source>
        <dbReference type="Proteomes" id="UP000245252"/>
    </source>
</evidence>
<dbReference type="EMBL" id="QFBC01000012">
    <property type="protein sequence ID" value="PWE53989.1"/>
    <property type="molecule type" value="Genomic_DNA"/>
</dbReference>
<comment type="function">
    <text evidence="6">Has immunoglobulin-binding and hemagglutination properties, and can bind to mannose. Essential for virulence. May be involved in LPS biosynthesis or polysaccharide transport.</text>
</comment>
<dbReference type="GO" id="GO:0030246">
    <property type="term" value="F:carbohydrate binding"/>
    <property type="evidence" value="ECO:0007669"/>
    <property type="project" value="UniProtKB-KW"/>
</dbReference>
<reference evidence="7 8" key="1">
    <citation type="submission" date="2018-05" db="EMBL/GenBank/DDBJ databases">
        <title>The draft genome of strain NS-104.</title>
        <authorList>
            <person name="Hang P."/>
            <person name="Jiang J."/>
        </authorList>
    </citation>
    <scope>NUCLEOTIDE SEQUENCE [LARGE SCALE GENOMIC DNA]</scope>
    <source>
        <strain evidence="7 8">NS-104</strain>
    </source>
</reference>
<keyword evidence="4" id="KW-1003">Cell membrane</keyword>
<dbReference type="RefSeq" id="WP_109460397.1">
    <property type="nucleotide sequence ID" value="NZ_QFBC01000012.1"/>
</dbReference>
<keyword evidence="8" id="KW-1185">Reference proteome</keyword>
<evidence type="ECO:0000256" key="5">
    <source>
        <dbReference type="ARBA" id="ARBA00022734"/>
    </source>
</evidence>